<dbReference type="EMBL" id="CALNXJ010000014">
    <property type="protein sequence ID" value="CAH3114730.1"/>
    <property type="molecule type" value="Genomic_DNA"/>
</dbReference>
<accession>A0AAU9WH26</accession>
<proteinExistence type="predicted"/>
<sequence length="445" mass="51893">MSILKDMNTFELKTVRDYIGDNVEVPKNNTAILTYDDIRHSNVITDGISFMKVVINKYEELVIPREFFYFKWEGDELVIDNKNSPNYEKPEHPYMFMSWNKDLALKMGWKRRTRTNLIPESYAEYGCASAAHDLMFRPMQTDKPNGFDISTLQYYFHLDENEEQVYLSAECNWRFKNINKAFDHMMGKTAQSFFVYSDVMMSGIVGNQVTDLLREVKYQRTGAGVNYFERMKPHLEPFMMGKLLVPGVQFSIQFYMNAPELIFDAVTIRGKIREIKMKMYLCVVRLNDTIFRSLMSKMTTQKQIVKYPTVRSEIATRSFRQGERILEIQNPFQSRIPNFIMAALVNTAAFNGAYDRDPFCFEKSRVTSFKQFIRGEEYPYESIDLNYNDGQKDWTGYHRFLQASGCMTKGEPNMVLSKDWGQYYVGAHVKNGNCTLFAIDNVASG</sequence>
<dbReference type="AlphaFoldDB" id="A0AAU9WH26"/>
<reference evidence="1 2" key="1">
    <citation type="submission" date="2022-05" db="EMBL/GenBank/DDBJ databases">
        <authorList>
            <consortium name="Genoscope - CEA"/>
            <person name="William W."/>
        </authorList>
    </citation>
    <scope>NUCLEOTIDE SEQUENCE [LARGE SCALE GENOMIC DNA]</scope>
</reference>
<protein>
    <submittedName>
        <fullName evidence="1">Uncharacterized protein</fullName>
    </submittedName>
</protein>
<gene>
    <name evidence="1" type="ORF">PMEA_00005610</name>
</gene>
<evidence type="ECO:0000313" key="1">
    <source>
        <dbReference type="EMBL" id="CAH3114730.1"/>
    </source>
</evidence>
<organism evidence="1 2">
    <name type="scientific">Pocillopora meandrina</name>
    <dbReference type="NCBI Taxonomy" id="46732"/>
    <lineage>
        <taxon>Eukaryota</taxon>
        <taxon>Metazoa</taxon>
        <taxon>Cnidaria</taxon>
        <taxon>Anthozoa</taxon>
        <taxon>Hexacorallia</taxon>
        <taxon>Scleractinia</taxon>
        <taxon>Astrocoeniina</taxon>
        <taxon>Pocilloporidae</taxon>
        <taxon>Pocillopora</taxon>
    </lineage>
</organism>
<comment type="caution">
    <text evidence="1">The sequence shown here is derived from an EMBL/GenBank/DDBJ whole genome shotgun (WGS) entry which is preliminary data.</text>
</comment>
<evidence type="ECO:0000313" key="2">
    <source>
        <dbReference type="Proteomes" id="UP001159428"/>
    </source>
</evidence>
<keyword evidence="2" id="KW-1185">Reference proteome</keyword>
<name>A0AAU9WH26_9CNID</name>
<dbReference type="Proteomes" id="UP001159428">
    <property type="component" value="Unassembled WGS sequence"/>
</dbReference>